<evidence type="ECO:0000259" key="2">
    <source>
        <dbReference type="Pfam" id="PF13391"/>
    </source>
</evidence>
<gene>
    <name evidence="3" type="ORF">C7212DRAFT_361372</name>
</gene>
<protein>
    <recommendedName>
        <fullName evidence="2">HNH nuclease domain-containing protein</fullName>
    </recommendedName>
</protein>
<dbReference type="OrthoDB" id="5416097at2759"/>
<organism evidence="3 4">
    <name type="scientific">Tuber magnatum</name>
    <name type="common">white Piedmont truffle</name>
    <dbReference type="NCBI Taxonomy" id="42249"/>
    <lineage>
        <taxon>Eukaryota</taxon>
        <taxon>Fungi</taxon>
        <taxon>Dikarya</taxon>
        <taxon>Ascomycota</taxon>
        <taxon>Pezizomycotina</taxon>
        <taxon>Pezizomycetes</taxon>
        <taxon>Pezizales</taxon>
        <taxon>Tuberaceae</taxon>
        <taxon>Tuber</taxon>
    </lineage>
</organism>
<proteinExistence type="predicted"/>
<feature type="region of interest" description="Disordered" evidence="1">
    <location>
        <begin position="120"/>
        <end position="146"/>
    </location>
</feature>
<dbReference type="EMBL" id="PYWC01000001">
    <property type="protein sequence ID" value="PWW80892.1"/>
    <property type="molecule type" value="Genomic_DNA"/>
</dbReference>
<dbReference type="Pfam" id="PF13391">
    <property type="entry name" value="HNH_2"/>
    <property type="match status" value="1"/>
</dbReference>
<evidence type="ECO:0000313" key="4">
    <source>
        <dbReference type="Proteomes" id="UP000246991"/>
    </source>
</evidence>
<keyword evidence="4" id="KW-1185">Reference proteome</keyword>
<evidence type="ECO:0000313" key="3">
    <source>
        <dbReference type="EMBL" id="PWW80892.1"/>
    </source>
</evidence>
<dbReference type="Proteomes" id="UP000246991">
    <property type="component" value="Unassembled WGS sequence"/>
</dbReference>
<dbReference type="InterPro" id="IPR003615">
    <property type="entry name" value="HNH_nuc"/>
</dbReference>
<dbReference type="AlphaFoldDB" id="A0A317T2G2"/>
<name>A0A317T2G2_9PEZI</name>
<accession>A0A317T2G2</accession>
<comment type="caution">
    <text evidence="3">The sequence shown here is derived from an EMBL/GenBank/DDBJ whole genome shotgun (WGS) entry which is preliminary data.</text>
</comment>
<evidence type="ECO:0000256" key="1">
    <source>
        <dbReference type="SAM" id="MobiDB-lite"/>
    </source>
</evidence>
<feature type="domain" description="HNH nuclease" evidence="2">
    <location>
        <begin position="157"/>
        <end position="240"/>
    </location>
</feature>
<reference evidence="3 4" key="1">
    <citation type="submission" date="2018-03" db="EMBL/GenBank/DDBJ databases">
        <title>Genomes of Pezizomycetes fungi and the evolution of truffles.</title>
        <authorList>
            <person name="Murat C."/>
            <person name="Payen T."/>
            <person name="Noel B."/>
            <person name="Kuo A."/>
            <person name="Martin F.M."/>
        </authorList>
    </citation>
    <scope>NUCLEOTIDE SEQUENCE [LARGE SCALE GENOMIC DNA]</scope>
    <source>
        <strain evidence="3">091103-1</strain>
    </source>
</reference>
<sequence>MSAALLNGFTQICFGRPPHSTTSSNHPPSIDNNMPPLHSFLRPALGAELQRILDHSFFLLRHDLQMELLDDRPDLAASDADVITAIWTTHLNVIRSVLVNFPTLRTSFAANTPALSTTMSGSAFGAPSQAPATASRNQPPHHGPAVADCLGRDGNRCIITNRPASDWLPLDVAHIIPYALANHPQCRQFDFWKMLDLFLGAERTDVIWVMVSGSGVNGLENVFTVDKSIHSMFYKGTITFTPMTPQGSPITAATDHQGAYMLSVGYPMGMPSPELVTSGRISGTNTAGALPAGATVPIECRQNGPQYASAIPSPSLWAIRSTIAKLQRICAYEESTAANMPSLPLAPLAPCCVVPGTTDNGPCTTETLGGDIVTAAFEKIRLWDGFHSRECHERSEAITPVFVEIDMNLCERVSDS</sequence>